<dbReference type="InterPro" id="IPR001675">
    <property type="entry name" value="Glyco_trans_29"/>
</dbReference>
<accession>A0AAR2LXQ5</accession>
<evidence type="ECO:0000256" key="1">
    <source>
        <dbReference type="ARBA" id="ARBA00004447"/>
    </source>
</evidence>
<evidence type="ECO:0000256" key="11">
    <source>
        <dbReference type="ARBA" id="ARBA00023157"/>
    </source>
</evidence>
<dbReference type="EC" id="2.4.3.1" evidence="17"/>
<comment type="similarity">
    <text evidence="2">Belongs to the glycosyltransferase 29 family.</text>
</comment>
<dbReference type="GeneID" id="108437672"/>
<evidence type="ECO:0000256" key="21">
    <source>
        <dbReference type="SAM" id="Phobius"/>
    </source>
</evidence>
<feature type="transmembrane region" description="Helical" evidence="21">
    <location>
        <begin position="7"/>
        <end position="26"/>
    </location>
</feature>
<evidence type="ECO:0000256" key="4">
    <source>
        <dbReference type="ARBA" id="ARBA00022676"/>
    </source>
</evidence>
<evidence type="ECO:0000256" key="15">
    <source>
        <dbReference type="ARBA" id="ARBA00032076"/>
    </source>
</evidence>
<comment type="function">
    <text evidence="18">Transfers sialic acid from the donor of substrate CMP-sialic acid to galactose containing acceptor substrates.</text>
</comment>
<dbReference type="GO" id="GO:0097503">
    <property type="term" value="P:sialylation"/>
    <property type="evidence" value="ECO:0007669"/>
    <property type="project" value="TreeGrafter"/>
</dbReference>
<dbReference type="PANTHER" id="PTHR46059:SF3">
    <property type="entry name" value="BETA-GALACTOSIDE ALPHA-2,6-SIALYLTRANSFERASE 2"/>
    <property type="match status" value="1"/>
</dbReference>
<dbReference type="InterPro" id="IPR012163">
    <property type="entry name" value="Sialyl_trans"/>
</dbReference>
<keyword evidence="7" id="KW-0735">Signal-anchor</keyword>
<dbReference type="Gene3D" id="3.90.1480.20">
    <property type="entry name" value="Glycosyl transferase family 29"/>
    <property type="match status" value="1"/>
</dbReference>
<dbReference type="GO" id="GO:0003835">
    <property type="term" value="F:beta-galactoside alpha-2,6-sialyltransferase activity"/>
    <property type="evidence" value="ECO:0007669"/>
    <property type="project" value="UniProtKB-EC"/>
</dbReference>
<dbReference type="GeneTree" id="ENSGT00940000158714"/>
<evidence type="ECO:0000256" key="12">
    <source>
        <dbReference type="ARBA" id="ARBA00023180"/>
    </source>
</evidence>
<dbReference type="AlphaFoldDB" id="A0AAR2LXQ5"/>
<dbReference type="GO" id="GO:0032580">
    <property type="term" value="C:Golgi cisterna membrane"/>
    <property type="evidence" value="ECO:0007669"/>
    <property type="project" value="UniProtKB-SubCell"/>
</dbReference>
<keyword evidence="4" id="KW-0328">Glycosyltransferase</keyword>
<sequence>MKLWGNLKLLLLIMLVWILVLFIVFFQTTSDSPLEIARTSIRSVPAQHSIKPSTISQWTHSTSSNHTNSTQASSGWPVKGKGRSGDVGDETKAVESSETLRKTVKISEDWEEYVSNGRKVVHGLWVGLVSSNMLSERLQKAKKAYTDINQYKVVYAKQEQSKQLQRQELLCQLKQQAQVRTLDGAEEPFAILGWKQLVPSQPLLKLHGIPYKTCAVVSSAGAIQKSSLGKEIDSHDAVLRFNSAPTEGYENDVGKKTTIRIINSKVMWEPEQNFKTSSLFKNITLVAWDPSPYSSDLHQWYKNPDFDLFTVYKDYRTLAPEQPFYILHPRFVWNLWNMLQANTNENIQPNPPSSGFIGIVLMMGLCKQIDVYEFIPSKRHTTLCHYYTKDRDMACTLGAFHPLLFEKLLVRRMVKTSYSDFSDKGKVTLPGFSKITCPP</sequence>
<evidence type="ECO:0000256" key="8">
    <source>
        <dbReference type="ARBA" id="ARBA00022989"/>
    </source>
</evidence>
<keyword evidence="12" id="KW-0325">Glycoprotein</keyword>
<evidence type="ECO:0000256" key="16">
    <source>
        <dbReference type="ARBA" id="ARBA00034249"/>
    </source>
</evidence>
<keyword evidence="11" id="KW-1015">Disulfide bond</keyword>
<evidence type="ECO:0000256" key="20">
    <source>
        <dbReference type="SAM" id="MobiDB-lite"/>
    </source>
</evidence>
<evidence type="ECO:0000256" key="19">
    <source>
        <dbReference type="PIRSR" id="PIRSR005557-2"/>
    </source>
</evidence>
<keyword evidence="10 21" id="KW-0472">Membrane</keyword>
<dbReference type="FunFam" id="3.90.1480.20:FF:000010">
    <property type="entry name" value="ST6 beta-galactoside alpha-2,6-sialyltransferase 2"/>
    <property type="match status" value="1"/>
</dbReference>
<dbReference type="Ensembl" id="ENSPNAT00000061959.1">
    <property type="protein sequence ID" value="ENSPNAP00000079437.1"/>
    <property type="gene ID" value="ENSPNAG00000034295.1"/>
</dbReference>
<reference evidence="22 23" key="1">
    <citation type="submission" date="2020-10" db="EMBL/GenBank/DDBJ databases">
        <title>Pygocentrus nattereri (red-bellied piranha) genome, fPygNat1, primary haplotype.</title>
        <authorList>
            <person name="Myers G."/>
            <person name="Meyer A."/>
            <person name="Karagic N."/>
            <person name="Pippel M."/>
            <person name="Winkler S."/>
            <person name="Tracey A."/>
            <person name="Wood J."/>
            <person name="Formenti G."/>
            <person name="Howe K."/>
            <person name="Fedrigo O."/>
            <person name="Jarvis E.D."/>
        </authorList>
    </citation>
    <scope>NUCLEOTIDE SEQUENCE [LARGE SCALE GENOMIC DNA]</scope>
</reference>
<dbReference type="InterPro" id="IPR038578">
    <property type="entry name" value="GT29-like_sf"/>
</dbReference>
<evidence type="ECO:0000256" key="5">
    <source>
        <dbReference type="ARBA" id="ARBA00022679"/>
    </source>
</evidence>
<evidence type="ECO:0000313" key="22">
    <source>
        <dbReference type="Ensembl" id="ENSPNAP00000079437.1"/>
    </source>
</evidence>
<evidence type="ECO:0000256" key="6">
    <source>
        <dbReference type="ARBA" id="ARBA00022692"/>
    </source>
</evidence>
<keyword evidence="6 21" id="KW-0812">Transmembrane</keyword>
<keyword evidence="8 21" id="KW-1133">Transmembrane helix</keyword>
<evidence type="ECO:0000256" key="18">
    <source>
        <dbReference type="ARBA" id="ARBA00060076"/>
    </source>
</evidence>
<reference evidence="22" key="3">
    <citation type="submission" date="2025-09" db="UniProtKB">
        <authorList>
            <consortium name="Ensembl"/>
        </authorList>
    </citation>
    <scope>IDENTIFICATION</scope>
</reference>
<evidence type="ECO:0000256" key="13">
    <source>
        <dbReference type="ARBA" id="ARBA00030410"/>
    </source>
</evidence>
<keyword evidence="9" id="KW-0333">Golgi apparatus</keyword>
<keyword evidence="23" id="KW-1185">Reference proteome</keyword>
<evidence type="ECO:0000313" key="23">
    <source>
        <dbReference type="Proteomes" id="UP001501920"/>
    </source>
</evidence>
<evidence type="ECO:0000256" key="17">
    <source>
        <dbReference type="ARBA" id="ARBA00034329"/>
    </source>
</evidence>
<dbReference type="Pfam" id="PF00777">
    <property type="entry name" value="Glyco_transf_29"/>
    <property type="match status" value="1"/>
</dbReference>
<evidence type="ECO:0000256" key="14">
    <source>
        <dbReference type="ARBA" id="ARBA00030509"/>
    </source>
</evidence>
<feature type="compositionally biased region" description="Low complexity" evidence="20">
    <location>
        <begin position="56"/>
        <end position="74"/>
    </location>
</feature>
<comment type="subcellular location">
    <subcellularLocation>
        <location evidence="1">Golgi apparatus</location>
        <location evidence="1">Golgi stack membrane</location>
        <topology evidence="1">Single-pass type II membrane protein</topology>
    </subcellularLocation>
</comment>
<name>A0AAR2LXQ5_PYGNA</name>
<evidence type="ECO:0000256" key="3">
    <source>
        <dbReference type="ARBA" id="ARBA00020782"/>
    </source>
</evidence>
<dbReference type="PIRSF" id="PIRSF005557">
    <property type="entry name" value="Sialyl_trans"/>
    <property type="match status" value="1"/>
</dbReference>
<evidence type="ECO:0000256" key="10">
    <source>
        <dbReference type="ARBA" id="ARBA00023136"/>
    </source>
</evidence>
<dbReference type="PANTHER" id="PTHR46059">
    <property type="entry name" value="BETA-GALACTOSIDE ALPHA-2,6-SIALYLTRANSFERASE"/>
    <property type="match status" value="1"/>
</dbReference>
<dbReference type="Proteomes" id="UP001501920">
    <property type="component" value="Chromosome 30"/>
</dbReference>
<keyword evidence="5" id="KW-0808">Transferase</keyword>
<feature type="disulfide bond" evidence="19">
    <location>
        <begin position="214"/>
        <end position="366"/>
    </location>
</feature>
<evidence type="ECO:0000256" key="9">
    <source>
        <dbReference type="ARBA" id="ARBA00023034"/>
    </source>
</evidence>
<dbReference type="CTD" id="797439"/>
<feature type="compositionally biased region" description="Basic and acidic residues" evidence="20">
    <location>
        <begin position="83"/>
        <end position="94"/>
    </location>
</feature>
<feature type="region of interest" description="Disordered" evidence="20">
    <location>
        <begin position="54"/>
        <end position="94"/>
    </location>
</feature>
<proteinExistence type="inferred from homology"/>
<evidence type="ECO:0000256" key="2">
    <source>
        <dbReference type="ARBA" id="ARBA00006003"/>
    </source>
</evidence>
<reference evidence="22" key="2">
    <citation type="submission" date="2025-08" db="UniProtKB">
        <authorList>
            <consortium name="Ensembl"/>
        </authorList>
    </citation>
    <scope>IDENTIFICATION</scope>
</reference>
<comment type="catalytic activity">
    <reaction evidence="16">
        <text>a beta-D-galactoside + CMP-N-acetyl-beta-neuraminate = an N-acetyl-alpha-neuraminyl-(2-&gt;6)-beta-D-galactosyl derivative + CMP + H(+)</text>
        <dbReference type="Rhea" id="RHEA:52104"/>
        <dbReference type="ChEBI" id="CHEBI:15378"/>
        <dbReference type="ChEBI" id="CHEBI:28034"/>
        <dbReference type="ChEBI" id="CHEBI:57812"/>
        <dbReference type="ChEBI" id="CHEBI:60377"/>
        <dbReference type="ChEBI" id="CHEBI:136398"/>
        <dbReference type="EC" id="2.4.3.1"/>
    </reaction>
</comment>
<dbReference type="RefSeq" id="XP_017570404.1">
    <property type="nucleotide sequence ID" value="XM_017714915.2"/>
</dbReference>
<evidence type="ECO:0000256" key="7">
    <source>
        <dbReference type="ARBA" id="ARBA00022968"/>
    </source>
</evidence>
<protein>
    <recommendedName>
        <fullName evidence="3">Beta-galactoside alpha-2,6-sialyltransferase 2</fullName>
        <ecNumber evidence="17">2.4.3.1</ecNumber>
    </recommendedName>
    <alternativeName>
        <fullName evidence="14">CMP-N-acetylneuraminate-beta-galactosamide-alpha-2,6-sialyltransferase 2</fullName>
    </alternativeName>
    <alternativeName>
        <fullName evidence="13">ST6Gal II</fullName>
    </alternativeName>
    <alternativeName>
        <fullName evidence="15">Sialyltransferase 2</fullName>
    </alternativeName>
</protein>
<organism evidence="22 23">
    <name type="scientific">Pygocentrus nattereri</name>
    <name type="common">Red-bellied piranha</name>
    <dbReference type="NCBI Taxonomy" id="42514"/>
    <lineage>
        <taxon>Eukaryota</taxon>
        <taxon>Metazoa</taxon>
        <taxon>Chordata</taxon>
        <taxon>Craniata</taxon>
        <taxon>Vertebrata</taxon>
        <taxon>Euteleostomi</taxon>
        <taxon>Actinopterygii</taxon>
        <taxon>Neopterygii</taxon>
        <taxon>Teleostei</taxon>
        <taxon>Ostariophysi</taxon>
        <taxon>Characiformes</taxon>
        <taxon>Characoidei</taxon>
        <taxon>Pygocentrus</taxon>
    </lineage>
</organism>